<dbReference type="OrthoDB" id="713339at2759"/>
<feature type="transmembrane region" description="Helical" evidence="1">
    <location>
        <begin position="47"/>
        <end position="72"/>
    </location>
</feature>
<evidence type="ECO:0000256" key="1">
    <source>
        <dbReference type="SAM" id="Phobius"/>
    </source>
</evidence>
<evidence type="ECO:0000313" key="3">
    <source>
        <dbReference type="Proteomes" id="UP000636709"/>
    </source>
</evidence>
<keyword evidence="1" id="KW-0812">Transmembrane</keyword>
<accession>A0A835A579</accession>
<evidence type="ECO:0000313" key="2">
    <source>
        <dbReference type="EMBL" id="KAF8650561.1"/>
    </source>
</evidence>
<dbReference type="AlphaFoldDB" id="A0A835A579"/>
<keyword evidence="1" id="KW-0472">Membrane</keyword>
<reference evidence="2" key="1">
    <citation type="submission" date="2020-07" db="EMBL/GenBank/DDBJ databases">
        <title>Genome sequence and genetic diversity analysis of an under-domesticated orphan crop, white fonio (Digitaria exilis).</title>
        <authorList>
            <person name="Bennetzen J.L."/>
            <person name="Chen S."/>
            <person name="Ma X."/>
            <person name="Wang X."/>
            <person name="Yssel A.E.J."/>
            <person name="Chaluvadi S.R."/>
            <person name="Johnson M."/>
            <person name="Gangashetty P."/>
            <person name="Hamidou F."/>
            <person name="Sanogo M.D."/>
            <person name="Zwaenepoel A."/>
            <person name="Wallace J."/>
            <person name="Van De Peer Y."/>
            <person name="Van Deynze A."/>
        </authorList>
    </citation>
    <scope>NUCLEOTIDE SEQUENCE</scope>
    <source>
        <tissue evidence="2">Leaves</tissue>
    </source>
</reference>
<protein>
    <submittedName>
        <fullName evidence="2">Uncharacterized protein</fullName>
    </submittedName>
</protein>
<feature type="transmembrane region" description="Helical" evidence="1">
    <location>
        <begin position="78"/>
        <end position="100"/>
    </location>
</feature>
<dbReference type="EMBL" id="JACEFO010002724">
    <property type="protein sequence ID" value="KAF8650561.1"/>
    <property type="molecule type" value="Genomic_DNA"/>
</dbReference>
<sequence length="121" mass="12735">MVHPSADDPIFLLILSSSACILLDSLLSIVVFACGPSLRSLLRETTLVLGVAAQILVVLSVVGCFVAMELSMRSVGGWIGALAIDVGVVISATICCFDILPVWRMKPRVSAAHAHSAMETV</sequence>
<gene>
    <name evidence="2" type="ORF">HU200_063936</name>
</gene>
<comment type="caution">
    <text evidence="2">The sequence shown here is derived from an EMBL/GenBank/DDBJ whole genome shotgun (WGS) entry which is preliminary data.</text>
</comment>
<dbReference type="Proteomes" id="UP000636709">
    <property type="component" value="Unassembled WGS sequence"/>
</dbReference>
<proteinExistence type="predicted"/>
<keyword evidence="3" id="KW-1185">Reference proteome</keyword>
<organism evidence="2 3">
    <name type="scientific">Digitaria exilis</name>
    <dbReference type="NCBI Taxonomy" id="1010633"/>
    <lineage>
        <taxon>Eukaryota</taxon>
        <taxon>Viridiplantae</taxon>
        <taxon>Streptophyta</taxon>
        <taxon>Embryophyta</taxon>
        <taxon>Tracheophyta</taxon>
        <taxon>Spermatophyta</taxon>
        <taxon>Magnoliopsida</taxon>
        <taxon>Liliopsida</taxon>
        <taxon>Poales</taxon>
        <taxon>Poaceae</taxon>
        <taxon>PACMAD clade</taxon>
        <taxon>Panicoideae</taxon>
        <taxon>Panicodae</taxon>
        <taxon>Paniceae</taxon>
        <taxon>Anthephorinae</taxon>
        <taxon>Digitaria</taxon>
    </lineage>
</organism>
<feature type="transmembrane region" description="Helical" evidence="1">
    <location>
        <begin position="12"/>
        <end position="35"/>
    </location>
</feature>
<name>A0A835A579_9POAL</name>
<keyword evidence="1" id="KW-1133">Transmembrane helix</keyword>